<dbReference type="Proteomes" id="UP000244855">
    <property type="component" value="Unassembled WGS sequence"/>
</dbReference>
<dbReference type="PROSITE" id="PS51257">
    <property type="entry name" value="PROKAR_LIPOPROTEIN"/>
    <property type="match status" value="1"/>
</dbReference>
<gene>
    <name evidence="2" type="ORF">DM02DRAFT_647730</name>
</gene>
<feature type="transmembrane region" description="Helical" evidence="1">
    <location>
        <begin position="12"/>
        <end position="33"/>
    </location>
</feature>
<evidence type="ECO:0000313" key="3">
    <source>
        <dbReference type="Proteomes" id="UP000244855"/>
    </source>
</evidence>
<dbReference type="EMBL" id="KZ805300">
    <property type="protein sequence ID" value="PVI08361.1"/>
    <property type="molecule type" value="Genomic_DNA"/>
</dbReference>
<feature type="transmembrane region" description="Helical" evidence="1">
    <location>
        <begin position="45"/>
        <end position="63"/>
    </location>
</feature>
<keyword evidence="1" id="KW-1133">Transmembrane helix</keyword>
<keyword evidence="1" id="KW-0472">Membrane</keyword>
<accession>A0A2V1ECU7</accession>
<organism evidence="2 3">
    <name type="scientific">Periconia macrospinosa</name>
    <dbReference type="NCBI Taxonomy" id="97972"/>
    <lineage>
        <taxon>Eukaryota</taxon>
        <taxon>Fungi</taxon>
        <taxon>Dikarya</taxon>
        <taxon>Ascomycota</taxon>
        <taxon>Pezizomycotina</taxon>
        <taxon>Dothideomycetes</taxon>
        <taxon>Pleosporomycetidae</taxon>
        <taxon>Pleosporales</taxon>
        <taxon>Massarineae</taxon>
        <taxon>Periconiaceae</taxon>
        <taxon>Periconia</taxon>
    </lineage>
</organism>
<evidence type="ECO:0000256" key="1">
    <source>
        <dbReference type="SAM" id="Phobius"/>
    </source>
</evidence>
<proteinExistence type="predicted"/>
<reference evidence="2 3" key="1">
    <citation type="journal article" date="2018" name="Sci. Rep.">
        <title>Comparative genomics provides insights into the lifestyle and reveals functional heterogeneity of dark septate endophytic fungi.</title>
        <authorList>
            <person name="Knapp D.G."/>
            <person name="Nemeth J.B."/>
            <person name="Barry K."/>
            <person name="Hainaut M."/>
            <person name="Henrissat B."/>
            <person name="Johnson J."/>
            <person name="Kuo A."/>
            <person name="Lim J.H.P."/>
            <person name="Lipzen A."/>
            <person name="Nolan M."/>
            <person name="Ohm R.A."/>
            <person name="Tamas L."/>
            <person name="Grigoriev I.V."/>
            <person name="Spatafora J.W."/>
            <person name="Nagy L.G."/>
            <person name="Kovacs G.M."/>
        </authorList>
    </citation>
    <scope>NUCLEOTIDE SEQUENCE [LARGE SCALE GENOMIC DNA]</scope>
    <source>
        <strain evidence="2 3">DSE2036</strain>
    </source>
</reference>
<dbReference type="AlphaFoldDB" id="A0A2V1ECU7"/>
<sequence>MPSSRELSCTEQVGLSVMATNTVFLACFLPFAFQRRSFKPGTSGLRIMATATICWVAIFLYVWDLFQETPEANASGNPLWLAIFTAGRYYFRSHLLNDA</sequence>
<name>A0A2V1ECU7_9PLEO</name>
<keyword evidence="3" id="KW-1185">Reference proteome</keyword>
<protein>
    <submittedName>
        <fullName evidence="2">Uncharacterized protein</fullName>
    </submittedName>
</protein>
<evidence type="ECO:0000313" key="2">
    <source>
        <dbReference type="EMBL" id="PVI08361.1"/>
    </source>
</evidence>
<keyword evidence="1" id="KW-0812">Transmembrane</keyword>